<dbReference type="RefSeq" id="WP_074233844.1">
    <property type="nucleotide sequence ID" value="NZ_FSRK01000001.1"/>
</dbReference>
<sequence length="381" mass="43743">MIQPIKHYAVNWVDGMKISKDHLVQQEDFIIDSIRDSNSLQVNSYNFGLLPISEKFGDKTIYELQSTATNDAQLIIKKCTAVTLAGYRIELFDYKVNIRNLAKNMSQEQEDVDGEYYILASVNPFDHVSFGDIDAEEIPPRHPFTKPNYRIELIDVSVLNSSYSGGNYLVLGKVAMKSGMAQIDAHFIPPCSSIESHPKLVEYYNSYSNSLSNLRQYAFKIIQKTAHKNQNVTLAENIKMLCKTIISNIGENYFQFKNIVTEQPPIFLINIFSKLALQLYNDTQMIVQSELEEMLNYSLEWSEITPHSLLNQLTVSAEINYDHHNTGEYFYNINQMLKSLESIFGKLSELDYIGQRKENIIVNEQEVKSNEDPRKGWSVIN</sequence>
<proteinExistence type="predicted"/>
<dbReference type="EMBL" id="FSRK01000001">
    <property type="protein sequence ID" value="SIN91459.1"/>
    <property type="molecule type" value="Genomic_DNA"/>
</dbReference>
<evidence type="ECO:0000313" key="1">
    <source>
        <dbReference type="EMBL" id="SIN91459.1"/>
    </source>
</evidence>
<dbReference type="STRING" id="1416779.SAMN05444409_1115"/>
<dbReference type="Proteomes" id="UP000185207">
    <property type="component" value="Unassembled WGS sequence"/>
</dbReference>
<reference evidence="2" key="1">
    <citation type="submission" date="2016-11" db="EMBL/GenBank/DDBJ databases">
        <authorList>
            <person name="Varghese N."/>
            <person name="Submissions S."/>
        </authorList>
    </citation>
    <scope>NUCLEOTIDE SEQUENCE [LARGE SCALE GENOMIC DNA]</scope>
    <source>
        <strain evidence="2">DSM 27623</strain>
    </source>
</reference>
<evidence type="ECO:0000313" key="2">
    <source>
        <dbReference type="Proteomes" id="UP000185207"/>
    </source>
</evidence>
<dbReference type="OrthoDB" id="1090702at2"/>
<protein>
    <recommendedName>
        <fullName evidence="3">Type VI secretion system baseplate subunit TssK</fullName>
    </recommendedName>
</protein>
<gene>
    <name evidence="1" type="ORF">SAMN05444409_1115</name>
</gene>
<accession>A0A1N6F882</accession>
<name>A0A1N6F882_9FLAO</name>
<organism evidence="1 2">
    <name type="scientific">Epilithonimonas zeae</name>
    <dbReference type="NCBI Taxonomy" id="1416779"/>
    <lineage>
        <taxon>Bacteria</taxon>
        <taxon>Pseudomonadati</taxon>
        <taxon>Bacteroidota</taxon>
        <taxon>Flavobacteriia</taxon>
        <taxon>Flavobacteriales</taxon>
        <taxon>Weeksellaceae</taxon>
        <taxon>Chryseobacterium group</taxon>
        <taxon>Epilithonimonas</taxon>
    </lineage>
</organism>
<evidence type="ECO:0008006" key="3">
    <source>
        <dbReference type="Google" id="ProtNLM"/>
    </source>
</evidence>
<keyword evidence="2" id="KW-1185">Reference proteome</keyword>
<dbReference type="AlphaFoldDB" id="A0A1N6F882"/>